<keyword evidence="2" id="KW-1185">Reference proteome</keyword>
<organism evidence="1 2">
    <name type="scientific">Methylobacterium komagatae</name>
    <dbReference type="NCBI Taxonomy" id="374425"/>
    <lineage>
        <taxon>Bacteria</taxon>
        <taxon>Pseudomonadati</taxon>
        <taxon>Pseudomonadota</taxon>
        <taxon>Alphaproteobacteria</taxon>
        <taxon>Hyphomicrobiales</taxon>
        <taxon>Methylobacteriaceae</taxon>
        <taxon>Methylobacterium</taxon>
    </lineage>
</organism>
<evidence type="ECO:0000313" key="1">
    <source>
        <dbReference type="EMBL" id="MFC6789870.1"/>
    </source>
</evidence>
<sequence>MIRRLIPSDPIEGQNESLEAIRQFDRLVAVILSQALADHGRDQRIRGEASRSSQSFGVIFGNDLHGE</sequence>
<proteinExistence type="predicted"/>
<dbReference type="EMBL" id="JBHSWN010000001">
    <property type="protein sequence ID" value="MFC6789870.1"/>
    <property type="molecule type" value="Genomic_DNA"/>
</dbReference>
<comment type="caution">
    <text evidence="1">The sequence shown here is derived from an EMBL/GenBank/DDBJ whole genome shotgun (WGS) entry which is preliminary data.</text>
</comment>
<gene>
    <name evidence="1" type="ORF">ACFQE0_09735</name>
</gene>
<evidence type="ECO:0000313" key="2">
    <source>
        <dbReference type="Proteomes" id="UP001596292"/>
    </source>
</evidence>
<reference evidence="2" key="1">
    <citation type="journal article" date="2019" name="Int. J. Syst. Evol. Microbiol.">
        <title>The Global Catalogue of Microorganisms (GCM) 10K type strain sequencing project: providing services to taxonomists for standard genome sequencing and annotation.</title>
        <authorList>
            <consortium name="The Broad Institute Genomics Platform"/>
            <consortium name="The Broad Institute Genome Sequencing Center for Infectious Disease"/>
            <person name="Wu L."/>
            <person name="Ma J."/>
        </authorList>
    </citation>
    <scope>NUCLEOTIDE SEQUENCE [LARGE SCALE GENOMIC DNA]</scope>
    <source>
        <strain evidence="2">CCUG 48316</strain>
    </source>
</reference>
<accession>A0ABW2BJW4</accession>
<dbReference type="RefSeq" id="WP_378969179.1">
    <property type="nucleotide sequence ID" value="NZ_JBHSWN010000001.1"/>
</dbReference>
<protein>
    <submittedName>
        <fullName evidence="1">Uncharacterized protein</fullName>
    </submittedName>
</protein>
<dbReference type="Proteomes" id="UP001596292">
    <property type="component" value="Unassembled WGS sequence"/>
</dbReference>
<name>A0ABW2BJW4_9HYPH</name>